<organism evidence="1 2">
    <name type="scientific">Lactobacillus crispatus</name>
    <dbReference type="NCBI Taxonomy" id="47770"/>
    <lineage>
        <taxon>Bacteria</taxon>
        <taxon>Bacillati</taxon>
        <taxon>Bacillota</taxon>
        <taxon>Bacilli</taxon>
        <taxon>Lactobacillales</taxon>
        <taxon>Lactobacillaceae</taxon>
        <taxon>Lactobacillus</taxon>
    </lineage>
</organism>
<dbReference type="Proteomes" id="UP000295195">
    <property type="component" value="Unassembled WGS sequence"/>
</dbReference>
<evidence type="ECO:0000313" key="1">
    <source>
        <dbReference type="EMBL" id="TDN27419.1"/>
    </source>
</evidence>
<comment type="caution">
    <text evidence="1">The sequence shown here is derived from an EMBL/GenBank/DDBJ whole genome shotgun (WGS) entry which is preliminary data.</text>
</comment>
<accession>A0A4R6CQ51</accession>
<dbReference type="EMBL" id="NKLP01000385">
    <property type="protein sequence ID" value="TDN27419.1"/>
    <property type="molecule type" value="Genomic_DNA"/>
</dbReference>
<dbReference type="RefSeq" id="WP_042747441.1">
    <property type="nucleotide sequence ID" value="NZ_JABERQ010000022.1"/>
</dbReference>
<dbReference type="AlphaFoldDB" id="A0A4R6CQ51"/>
<proteinExistence type="predicted"/>
<name>A0A4R6CQ51_9LACO</name>
<sequence length="98" mass="11156">MRTIANNYIHDNGIRYSVAGRNTIISTKDEAKIVERLKQVQQQPVNPSTKALNSKHKVSEIPSYDQLLEIIAKKDKQIDSLLARQEKIVKKLESILSN</sequence>
<gene>
    <name evidence="1" type="ORF">CEE75_13965</name>
</gene>
<reference evidence="1 2" key="1">
    <citation type="submission" date="2017-06" db="EMBL/GenBank/DDBJ databases">
        <authorList>
            <person name="Swanenburg J."/>
            <person name="Kort R."/>
        </authorList>
    </citation>
    <scope>NUCLEOTIDE SEQUENCE [LARGE SCALE GENOMIC DNA]</scope>
    <source>
        <strain evidence="1 2">RL05</strain>
    </source>
</reference>
<protein>
    <submittedName>
        <fullName evidence="1">Uncharacterized protein</fullName>
    </submittedName>
</protein>
<evidence type="ECO:0000313" key="2">
    <source>
        <dbReference type="Proteomes" id="UP000295195"/>
    </source>
</evidence>